<reference evidence="2" key="1">
    <citation type="submission" date="2022-07" db="EMBL/GenBank/DDBJ databases">
        <title>Taxonomy of Aspergillus series Nigri: significant species reduction supported by multi-species coalescent approaches.</title>
        <authorList>
            <person name="Bian C."/>
            <person name="Kusuya Y."/>
            <person name="Sklenar F."/>
            <person name="D'hooge E."/>
            <person name="Yaguchi T."/>
            <person name="Takahashi H."/>
            <person name="Hubka V."/>
        </authorList>
    </citation>
    <scope>NUCLEOTIDE SEQUENCE</scope>
    <source>
        <strain evidence="2">CBS 733.88</strain>
    </source>
</reference>
<dbReference type="Proteomes" id="UP001143548">
    <property type="component" value="Unassembled WGS sequence"/>
</dbReference>
<evidence type="ECO:0000256" key="1">
    <source>
        <dbReference type="SAM" id="MobiDB-lite"/>
    </source>
</evidence>
<evidence type="ECO:0000313" key="3">
    <source>
        <dbReference type="Proteomes" id="UP001143548"/>
    </source>
</evidence>
<gene>
    <name evidence="2" type="ORF">AbraCBS73388_005610</name>
</gene>
<comment type="caution">
    <text evidence="2">The sequence shown here is derived from an EMBL/GenBank/DDBJ whole genome shotgun (WGS) entry which is preliminary data.</text>
</comment>
<name>A0A9W5Z0X0_9EURO</name>
<organism evidence="2 3">
    <name type="scientific">Aspergillus brasiliensis</name>
    <dbReference type="NCBI Taxonomy" id="319629"/>
    <lineage>
        <taxon>Eukaryota</taxon>
        <taxon>Fungi</taxon>
        <taxon>Dikarya</taxon>
        <taxon>Ascomycota</taxon>
        <taxon>Pezizomycotina</taxon>
        <taxon>Eurotiomycetes</taxon>
        <taxon>Eurotiomycetidae</taxon>
        <taxon>Eurotiales</taxon>
        <taxon>Aspergillaceae</taxon>
        <taxon>Aspergillus</taxon>
        <taxon>Aspergillus subgen. Circumdati</taxon>
    </lineage>
</organism>
<protein>
    <submittedName>
        <fullName evidence="2">Uncharacterized protein</fullName>
    </submittedName>
</protein>
<sequence length="288" mass="32510">MYLANIEKTESDAADEPYDETDEINSSLEFLQVVDSFGVDVAENLPFHENMLIQEGFFLDRDPDDEEYEGFTGNEGTETTRFYRVTGAIIIPKGLRFLFKLHRLRRGACNIAEILDECRFLALERPNDDVAKQNLVQACSTVIKKGPLDDVADKIMQIATDFDFVDLFCHATERFDTHMSPSQLHQIAKFMAKHGFQGLRSGLEHVLEDRIFGCNAGFPERYICLSNLIREYCVICEEQGRAPLAEVLAWESTTMSSFLSDLLNDPESGGHKLADSLKSLPNEGSFES</sequence>
<evidence type="ECO:0000313" key="2">
    <source>
        <dbReference type="EMBL" id="GKZ27760.1"/>
    </source>
</evidence>
<proteinExistence type="predicted"/>
<feature type="region of interest" description="Disordered" evidence="1">
    <location>
        <begin position="269"/>
        <end position="288"/>
    </location>
</feature>
<dbReference type="EMBL" id="BROQ01000274">
    <property type="protein sequence ID" value="GKZ27760.1"/>
    <property type="molecule type" value="Genomic_DNA"/>
</dbReference>
<accession>A0A9W5Z0X0</accession>
<dbReference type="AlphaFoldDB" id="A0A9W5Z0X0"/>